<evidence type="ECO:0000256" key="1">
    <source>
        <dbReference type="ARBA" id="ARBA00004138"/>
    </source>
</evidence>
<dbReference type="Pfam" id="PF22544">
    <property type="entry name" value="HYDIN_VesB_CFA65-like_Ig"/>
    <property type="match status" value="1"/>
</dbReference>
<protein>
    <submittedName>
        <fullName evidence="10">LamG-like jellyroll fold domain-containing protein</fullName>
    </submittedName>
</protein>
<dbReference type="InterPro" id="IPR006558">
    <property type="entry name" value="LamG-like"/>
</dbReference>
<dbReference type="InterPro" id="IPR013320">
    <property type="entry name" value="ConA-like_dom_sf"/>
</dbReference>
<keyword evidence="3" id="KW-0963">Cytoplasm</keyword>
<evidence type="ECO:0000313" key="10">
    <source>
        <dbReference type="EMBL" id="MDO5976850.1"/>
    </source>
</evidence>
<sequence length="1620" mass="177094">MRKYALTNLLKVPYFILFLFISSIATAQVTEVKVIGGTTISSGSIVTINAGNSLDFRITNIETGNCNELRVRDVLVSNTADFDGGLNNVNGGVKPALCNLNSNQQRYQLDFEVENINSNCTTTSSTLVTIRVRDQADFVFTLEVNTAPKIYIVGSNNGDINHGDITTSDTNGTSFGVVEEGTSATRTYTINNIGSCPLDVTSVSSSNSDFAASGSLPATIQPNDIVTILVTFTAPMGGVGTQTSIISISNSDNTTFKFTVGAEMFNENIPGPGGVTANFKLWLKSTRGIVETGSKVSEWQDLGTNDKDAIQTDQAKQPTYLDTATDNINFNPVIKFENDGASLEQYLYNDTNGFYTQDIFIVMTPDAAMSKSSLRNTIFSGVSTGNIGDITGIGFGDYTTKFTNEALTCFIGDEDISYFIRAGIGIFSGAGIINFKNNAAASPSREDVLYNASTLSTGAAIAGPFANVDGSPYWIGGNIDRQGSLNGRIAEIFTFSELLDADDRQKIESYLGIKYGITLGSRSSNEANKNYVNSFGTTIWDATANSGFNYFVAGIGRDSNSDLNQKQSKSLHNGYEVTIGLGDIYETNSANNNEFAKDGDFLVWGTNKGTFSGTNTNIVTISSGVTTSLTRIDRKWKIVESNEDVDGDVETVKISILSIVLNSLFTKLETEEYVLIVADDPNFTDGSIIDVLPLTFDGNSNFETWYDFDGIKYFTFGKAANLTENHAINIASGDYLVGERSVNLEGNSFSISAWINCAANASHRTIMAKGEKFQIRLNTSGNVEVLVDDTTPKYTSNMDVDDGKWHHITFIYDSGTILLYVDGILDKSVQNVVSPSPNANHYAIGAVYIDKNTIINPLLGEIDEVCIWDIVLSQDQIRYLMNQEMEQFKSNGTNYTNGKVIPQAILKNEIANIPWGSLRAYYDFNSLYGTSVNDLSANQLFLRLNCLNKDKTIVGEQTAPLPYTSATNGTWDSSATWSYGTDQMLPNSLGLDGVTMIDWNIVESLHDITSGNRNISLLGLKSNSGTLTIANPNDTQDETNSGQGLVISHYLELDGVIDLVGESQLIQTEGSIVDADSGGYIERDQQGTANSYNYNFWSSSVSTITGNAATRGTGVPNTNSSYTVSDILNDGTTSSSYKNITFMPSPHAADSSPTDPITISTYWLLKFYGPNYDYHSWEYIDEKHTLLPGEGYSMKGTSNMVSLLTLQNYVFKGVPNNGDIMLKIDKTSGDVDRLIGNPYPSAIDATKFILDNMSTTVGGNNTTGTIFNGALYFFDHFGEVNTHDLVDYVAGYATRNIIGGAVAISNDHRINNNQDRGTKIPGRYIPVNQGFFVSTSIESFEDGNGNPLATIDGGDIVFNNSQRVFAKEYGSTSLFIKPSKDKKNESFSDSKENNTPIIRLAYGSPLGYQRQLVLGFDMNASDGFDLGYDAFMADVSEEDMYWNFAENKFVIQGTDYFDVTKEFQLGLIVKESGLVKIKVDAIENLDPDVPLYIKDKLTGETYKINNTPFEIYLDTGEYNDRFKLVFQSNSDQLSTGSIDENTNGLFIYYNSKTSEIKVINKNRIRISEISLYTILGQNIKTVKLNTNEESFSTPMSVGQGAYIVKLDTDHGIINKKIILE</sequence>
<accession>A0ABT8WUI1</accession>
<dbReference type="SMART" id="SM00560">
    <property type="entry name" value="LamGL"/>
    <property type="match status" value="1"/>
</dbReference>
<name>A0ABT8WUI1_9FLAO</name>
<dbReference type="NCBIfam" id="TIGR04183">
    <property type="entry name" value="Por_Secre_tail"/>
    <property type="match status" value="1"/>
</dbReference>
<evidence type="ECO:0000259" key="9">
    <source>
        <dbReference type="SMART" id="SM00560"/>
    </source>
</evidence>
<keyword evidence="7" id="KW-0966">Cell projection</keyword>
<evidence type="ECO:0000256" key="7">
    <source>
        <dbReference type="ARBA" id="ARBA00023273"/>
    </source>
</evidence>
<dbReference type="InterPro" id="IPR058515">
    <property type="entry name" value="DUF8202"/>
</dbReference>
<dbReference type="Gene3D" id="2.60.40.10">
    <property type="entry name" value="Immunoglobulins"/>
    <property type="match status" value="1"/>
</dbReference>
<dbReference type="Gene3D" id="2.60.120.200">
    <property type="match status" value="1"/>
</dbReference>
<evidence type="ECO:0000256" key="6">
    <source>
        <dbReference type="ARBA" id="ARBA00023157"/>
    </source>
</evidence>
<evidence type="ECO:0000256" key="5">
    <source>
        <dbReference type="ARBA" id="ARBA00023069"/>
    </source>
</evidence>
<proteinExistence type="predicted"/>
<comment type="subcellular location">
    <subcellularLocation>
        <location evidence="1">Cell projection</location>
        <location evidence="1">Cilium</location>
    </subcellularLocation>
    <subcellularLocation>
        <location evidence="2">Cytoplasm</location>
    </subcellularLocation>
</comment>
<feature type="chain" id="PRO_5045490294" evidence="8">
    <location>
        <begin position="28"/>
        <end position="1620"/>
    </location>
</feature>
<reference evidence="10" key="1">
    <citation type="submission" date="2023-07" db="EMBL/GenBank/DDBJ databases">
        <title>Two novel species in the genus Flavivirga.</title>
        <authorList>
            <person name="Kwon K."/>
        </authorList>
    </citation>
    <scope>NUCLEOTIDE SEQUENCE</scope>
    <source>
        <strain evidence="10">KACC 14158</strain>
    </source>
</reference>
<feature type="signal peptide" evidence="8">
    <location>
        <begin position="1"/>
        <end position="27"/>
    </location>
</feature>
<dbReference type="InterPro" id="IPR026444">
    <property type="entry name" value="Secre_tail"/>
</dbReference>
<dbReference type="InterPro" id="IPR013783">
    <property type="entry name" value="Ig-like_fold"/>
</dbReference>
<dbReference type="InterPro" id="IPR053879">
    <property type="entry name" value="HYDIN_VesB_CFA65-like_Ig"/>
</dbReference>
<dbReference type="RefSeq" id="WP_303304179.1">
    <property type="nucleotide sequence ID" value="NZ_BAABDA010000011.1"/>
</dbReference>
<dbReference type="EMBL" id="JAUOEL010000009">
    <property type="protein sequence ID" value="MDO5976850.1"/>
    <property type="molecule type" value="Genomic_DNA"/>
</dbReference>
<keyword evidence="5" id="KW-0969">Cilium</keyword>
<evidence type="ECO:0000256" key="4">
    <source>
        <dbReference type="ARBA" id="ARBA00022729"/>
    </source>
</evidence>
<dbReference type="Proteomes" id="UP001176806">
    <property type="component" value="Unassembled WGS sequence"/>
</dbReference>
<evidence type="ECO:0000256" key="8">
    <source>
        <dbReference type="SAM" id="SignalP"/>
    </source>
</evidence>
<dbReference type="Pfam" id="PF13385">
    <property type="entry name" value="Laminin_G_3"/>
    <property type="match status" value="1"/>
</dbReference>
<keyword evidence="4 8" id="KW-0732">Signal</keyword>
<feature type="domain" description="LamG-like jellyroll fold" evidence="9">
    <location>
        <begin position="747"/>
        <end position="875"/>
    </location>
</feature>
<gene>
    <name evidence="10" type="ORF">Q4Q40_21835</name>
</gene>
<comment type="caution">
    <text evidence="10">The sequence shown here is derived from an EMBL/GenBank/DDBJ whole genome shotgun (WGS) entry which is preliminary data.</text>
</comment>
<organism evidence="10 11">
    <name type="scientific">Flavivirga jejuensis</name>
    <dbReference type="NCBI Taxonomy" id="870487"/>
    <lineage>
        <taxon>Bacteria</taxon>
        <taxon>Pseudomonadati</taxon>
        <taxon>Bacteroidota</taxon>
        <taxon>Flavobacteriia</taxon>
        <taxon>Flavobacteriales</taxon>
        <taxon>Flavobacteriaceae</taxon>
        <taxon>Flavivirga</taxon>
    </lineage>
</organism>
<keyword evidence="11" id="KW-1185">Reference proteome</keyword>
<evidence type="ECO:0000256" key="2">
    <source>
        <dbReference type="ARBA" id="ARBA00004496"/>
    </source>
</evidence>
<keyword evidence="6" id="KW-1015">Disulfide bond</keyword>
<dbReference type="Pfam" id="PF26628">
    <property type="entry name" value="DUF8202"/>
    <property type="match status" value="1"/>
</dbReference>
<evidence type="ECO:0000313" key="11">
    <source>
        <dbReference type="Proteomes" id="UP001176806"/>
    </source>
</evidence>
<dbReference type="SUPFAM" id="SSF49899">
    <property type="entry name" value="Concanavalin A-like lectins/glucanases"/>
    <property type="match status" value="1"/>
</dbReference>
<evidence type="ECO:0000256" key="3">
    <source>
        <dbReference type="ARBA" id="ARBA00022490"/>
    </source>
</evidence>